<comment type="caution">
    <text evidence="5">The sequence shown here is derived from an EMBL/GenBank/DDBJ whole genome shotgun (WGS) entry which is preliminary data.</text>
</comment>
<sequence>GVPAFNLATSINLIIAQRLARKLCDCKKKIEVPRNALLEKGFTEADLDEGFDIYGPVGCAKCSGGYKGRVGIYEVVKITPRISKIIMEDGNSIEIADVCKEEGFNNIFQSALIKVKNGLTSLEEVDRVTSGH</sequence>
<evidence type="ECO:0000256" key="3">
    <source>
        <dbReference type="ARBA" id="ARBA00022840"/>
    </source>
</evidence>
<evidence type="ECO:0000256" key="1">
    <source>
        <dbReference type="ARBA" id="ARBA00006611"/>
    </source>
</evidence>
<dbReference type="SUPFAM" id="SSF52540">
    <property type="entry name" value="P-loop containing nucleoside triphosphate hydrolases"/>
    <property type="match status" value="1"/>
</dbReference>
<evidence type="ECO:0000256" key="2">
    <source>
        <dbReference type="ARBA" id="ARBA00022741"/>
    </source>
</evidence>
<dbReference type="InterPro" id="IPR001482">
    <property type="entry name" value="T2SS/T4SS_dom"/>
</dbReference>
<feature type="non-terminal residue" evidence="5">
    <location>
        <position position="1"/>
    </location>
</feature>
<dbReference type="Pfam" id="PF00437">
    <property type="entry name" value="T2SSE"/>
    <property type="match status" value="1"/>
</dbReference>
<dbReference type="Gene3D" id="3.40.50.300">
    <property type="entry name" value="P-loop containing nucleotide triphosphate hydrolases"/>
    <property type="match status" value="1"/>
</dbReference>
<feature type="domain" description="Bacterial type II secretion system protein E" evidence="4">
    <location>
        <begin position="1"/>
        <end position="127"/>
    </location>
</feature>
<dbReference type="AlphaFoldDB" id="A0A972VV89"/>
<dbReference type="GO" id="GO:0005524">
    <property type="term" value="F:ATP binding"/>
    <property type="evidence" value="ECO:0007669"/>
    <property type="project" value="UniProtKB-KW"/>
</dbReference>
<dbReference type="PANTHER" id="PTHR30258">
    <property type="entry name" value="TYPE II SECRETION SYSTEM PROTEIN GSPE-RELATED"/>
    <property type="match status" value="1"/>
</dbReference>
<evidence type="ECO:0000313" key="6">
    <source>
        <dbReference type="Proteomes" id="UP000754644"/>
    </source>
</evidence>
<dbReference type="EMBL" id="JABMOJ010000003">
    <property type="protein sequence ID" value="NQV63732.1"/>
    <property type="molecule type" value="Genomic_DNA"/>
</dbReference>
<keyword evidence="3" id="KW-0067">ATP-binding</keyword>
<protein>
    <submittedName>
        <fullName evidence="5">Type IV-A pilus assembly ATPase PilB</fullName>
    </submittedName>
</protein>
<dbReference type="PANTHER" id="PTHR30258:SF1">
    <property type="entry name" value="PROTEIN TRANSPORT PROTEIN HOFB HOMOLOG"/>
    <property type="match status" value="1"/>
</dbReference>
<dbReference type="Proteomes" id="UP000754644">
    <property type="component" value="Unassembled WGS sequence"/>
</dbReference>
<accession>A0A972VV89</accession>
<name>A0A972VV89_9GAMM</name>
<reference evidence="5" key="1">
    <citation type="submission" date="2020-05" db="EMBL/GenBank/DDBJ databases">
        <title>Sulfur intermediates as new biogeochemical hubs in an aquatic model microbial ecosystem.</title>
        <authorList>
            <person name="Vigneron A."/>
        </authorList>
    </citation>
    <scope>NUCLEOTIDE SEQUENCE</scope>
    <source>
        <strain evidence="5">Bin.250</strain>
    </source>
</reference>
<gene>
    <name evidence="5" type="ORF">HQ497_00075</name>
</gene>
<dbReference type="GO" id="GO:0005886">
    <property type="term" value="C:plasma membrane"/>
    <property type="evidence" value="ECO:0007669"/>
    <property type="project" value="TreeGrafter"/>
</dbReference>
<keyword evidence="2" id="KW-0547">Nucleotide-binding</keyword>
<comment type="similarity">
    <text evidence="1">Belongs to the GSP E family.</text>
</comment>
<evidence type="ECO:0000313" key="5">
    <source>
        <dbReference type="EMBL" id="NQV63732.1"/>
    </source>
</evidence>
<dbReference type="InterPro" id="IPR027417">
    <property type="entry name" value="P-loop_NTPase"/>
</dbReference>
<organism evidence="5 6">
    <name type="scientific">SAR86 cluster bacterium</name>
    <dbReference type="NCBI Taxonomy" id="2030880"/>
    <lineage>
        <taxon>Bacteria</taxon>
        <taxon>Pseudomonadati</taxon>
        <taxon>Pseudomonadota</taxon>
        <taxon>Gammaproteobacteria</taxon>
        <taxon>SAR86 cluster</taxon>
    </lineage>
</organism>
<proteinExistence type="inferred from homology"/>
<dbReference type="GO" id="GO:0016887">
    <property type="term" value="F:ATP hydrolysis activity"/>
    <property type="evidence" value="ECO:0007669"/>
    <property type="project" value="TreeGrafter"/>
</dbReference>
<evidence type="ECO:0000259" key="4">
    <source>
        <dbReference type="Pfam" id="PF00437"/>
    </source>
</evidence>